<dbReference type="EMBL" id="BONX01000081">
    <property type="protein sequence ID" value="GIH01705.1"/>
    <property type="molecule type" value="Genomic_DNA"/>
</dbReference>
<protein>
    <submittedName>
        <fullName evidence="1">Uncharacterized protein</fullName>
    </submittedName>
</protein>
<evidence type="ECO:0000313" key="2">
    <source>
        <dbReference type="Proteomes" id="UP000621500"/>
    </source>
</evidence>
<organism evidence="1 2">
    <name type="scientific">Plantactinospora mayteni</name>
    <dbReference type="NCBI Taxonomy" id="566021"/>
    <lineage>
        <taxon>Bacteria</taxon>
        <taxon>Bacillati</taxon>
        <taxon>Actinomycetota</taxon>
        <taxon>Actinomycetes</taxon>
        <taxon>Micromonosporales</taxon>
        <taxon>Micromonosporaceae</taxon>
        <taxon>Plantactinospora</taxon>
    </lineage>
</organism>
<name>A0ABQ4F498_9ACTN</name>
<gene>
    <name evidence="1" type="ORF">Pma05_82770</name>
</gene>
<sequence length="158" mass="18248">MLAMALNVPPVLLIYPLGKRPNTFTAPEHDTDTWSAISWFAGQHRPARKMLGTDEEADIAEAIREWEHARDVFDAYERHEALVRRYRYTRDQTITELKRLAEPSLHDQNEESKRALQAGTDLFARDLARAVDTLRQHRNIMVHMGYVLPNLPSDIDLS</sequence>
<proteinExistence type="predicted"/>
<comment type="caution">
    <text evidence="1">The sequence shown here is derived from an EMBL/GenBank/DDBJ whole genome shotgun (WGS) entry which is preliminary data.</text>
</comment>
<keyword evidence="2" id="KW-1185">Reference proteome</keyword>
<accession>A0ABQ4F498</accession>
<dbReference type="Proteomes" id="UP000621500">
    <property type="component" value="Unassembled WGS sequence"/>
</dbReference>
<evidence type="ECO:0000313" key="1">
    <source>
        <dbReference type="EMBL" id="GIH01705.1"/>
    </source>
</evidence>
<reference evidence="1 2" key="1">
    <citation type="submission" date="2021-01" db="EMBL/GenBank/DDBJ databases">
        <title>Whole genome shotgun sequence of Plantactinospora mayteni NBRC 109088.</title>
        <authorList>
            <person name="Komaki H."/>
            <person name="Tamura T."/>
        </authorList>
    </citation>
    <scope>NUCLEOTIDE SEQUENCE [LARGE SCALE GENOMIC DNA]</scope>
    <source>
        <strain evidence="1 2">NBRC 109088</strain>
    </source>
</reference>